<dbReference type="Gene3D" id="3.40.720.10">
    <property type="entry name" value="Alkaline Phosphatase, subunit A"/>
    <property type="match status" value="2"/>
</dbReference>
<keyword evidence="3" id="KW-0460">Magnesium</keyword>
<organism evidence="6 7">
    <name type="scientific">Paracoccus aestuarii</name>
    <dbReference type="NCBI Taxonomy" id="453842"/>
    <lineage>
        <taxon>Bacteria</taxon>
        <taxon>Pseudomonadati</taxon>
        <taxon>Pseudomonadota</taxon>
        <taxon>Alphaproteobacteria</taxon>
        <taxon>Rhodobacterales</taxon>
        <taxon>Paracoccaceae</taxon>
        <taxon>Paracoccus</taxon>
    </lineage>
</organism>
<protein>
    <submittedName>
        <fullName evidence="6">Alkaline phosphatase</fullName>
    </submittedName>
</protein>
<dbReference type="PANTHER" id="PTHR11596:SF5">
    <property type="entry name" value="ALKALINE PHOSPHATASE"/>
    <property type="match status" value="1"/>
</dbReference>
<name>A0A418ZVS7_9RHOB</name>
<dbReference type="SMART" id="SM00098">
    <property type="entry name" value="alkPPc"/>
    <property type="match status" value="1"/>
</dbReference>
<feature type="binding site" evidence="3">
    <location>
        <position position="180"/>
    </location>
    <ligand>
        <name>Mg(2+)</name>
        <dbReference type="ChEBI" id="CHEBI:18420"/>
    </ligand>
</feature>
<dbReference type="OrthoDB" id="9794455at2"/>
<keyword evidence="1" id="KW-0597">Phosphoprotein</keyword>
<dbReference type="Pfam" id="PF00245">
    <property type="entry name" value="Alk_phosphatase"/>
    <property type="match status" value="1"/>
</dbReference>
<dbReference type="Proteomes" id="UP000285530">
    <property type="component" value="Unassembled WGS sequence"/>
</dbReference>
<feature type="binding site" evidence="3">
    <location>
        <position position="182"/>
    </location>
    <ligand>
        <name>Mg(2+)</name>
        <dbReference type="ChEBI" id="CHEBI:18420"/>
    </ligand>
</feature>
<feature type="chain" id="PRO_5019496116" evidence="5">
    <location>
        <begin position="24"/>
        <end position="486"/>
    </location>
</feature>
<dbReference type="GO" id="GO:0046872">
    <property type="term" value="F:metal ion binding"/>
    <property type="evidence" value="ECO:0007669"/>
    <property type="project" value="UniProtKB-KW"/>
</dbReference>
<feature type="binding site" evidence="3">
    <location>
        <position position="380"/>
    </location>
    <ligand>
        <name>Zn(2+)</name>
        <dbReference type="ChEBI" id="CHEBI:29105"/>
        <label>2</label>
    </ligand>
</feature>
<evidence type="ECO:0000256" key="1">
    <source>
        <dbReference type="ARBA" id="ARBA00022553"/>
    </source>
</evidence>
<comment type="cofactor">
    <cofactor evidence="3">
        <name>Mg(2+)</name>
        <dbReference type="ChEBI" id="CHEBI:18420"/>
    </cofactor>
    <text evidence="3">Binds 1 Mg(2+) ion.</text>
</comment>
<dbReference type="InterPro" id="IPR001952">
    <property type="entry name" value="Alkaline_phosphatase"/>
</dbReference>
<sequence length="486" mass="52211">MRIVKPAVLALLASSALTAPAMAQEARNVILMITDGAGIETFRAASYFRHGATGHEVYDDFEVQTFIATHPLNTSSTPTLSDDGRVEFDVADLFDDAESGEDGGHQGNLTSYPGFFAGYDYARRDYTDSAAAGTALASGQKTYNNAVNWSNDDQPIRHIGDYVVDSGRALGVVTSVQVSHATPATFLAQNASRNDYAGIGAQIVDSELATVVMGAGHPHYDVNGQRIEEVAEDAYRFIGSQDHYDRMAAGQTGWQLIETADDFRALADGDLDVTGDRIMGLVQNAATLQYNREGVTARNWLETSPSLPVMTRGALNVLGRNEEGFFLIVEGGAVDWAAHGNNLPRIIEEQIDFNEAVEAAVEWVEANSSWDETMIVVTSDHGNGLLQGPGSDSEAYQPILNQGAGALPVVRWHSDTHTRELIPLYARGAGAEYFAEVSQPASELAVLGVSEEAQRWTDNTEVFRAAMAAMGLEAEADQGVDQAAAQ</sequence>
<feature type="binding site" evidence="3">
    <location>
        <position position="330"/>
    </location>
    <ligand>
        <name>Mg(2+)</name>
        <dbReference type="ChEBI" id="CHEBI:18420"/>
    </ligand>
</feature>
<evidence type="ECO:0000256" key="5">
    <source>
        <dbReference type="SAM" id="SignalP"/>
    </source>
</evidence>
<dbReference type="SUPFAM" id="SSF53649">
    <property type="entry name" value="Alkaline phosphatase-like"/>
    <property type="match status" value="1"/>
</dbReference>
<keyword evidence="3" id="KW-0862">Zinc</keyword>
<feature type="active site" description="Phosphoserine intermediate" evidence="2">
    <location>
        <position position="129"/>
    </location>
</feature>
<gene>
    <name evidence="6" type="ORF">D3P06_10355</name>
</gene>
<proteinExistence type="inferred from homology"/>
<evidence type="ECO:0000313" key="7">
    <source>
        <dbReference type="Proteomes" id="UP000285530"/>
    </source>
</evidence>
<keyword evidence="3" id="KW-0479">Metal-binding</keyword>
<keyword evidence="5" id="KW-0732">Signal</keyword>
<dbReference type="InterPro" id="IPR017850">
    <property type="entry name" value="Alkaline_phosphatase_core_sf"/>
</dbReference>
<evidence type="ECO:0000256" key="3">
    <source>
        <dbReference type="PIRSR" id="PIRSR601952-2"/>
    </source>
</evidence>
<evidence type="ECO:0000256" key="4">
    <source>
        <dbReference type="RuleBase" id="RU003946"/>
    </source>
</evidence>
<feature type="binding site" evidence="3">
    <location>
        <position position="335"/>
    </location>
    <ligand>
        <name>Zn(2+)</name>
        <dbReference type="ChEBI" id="CHEBI:29105"/>
        <label>2</label>
    </ligand>
</feature>
<dbReference type="EMBL" id="QZEV01000048">
    <property type="protein sequence ID" value="RJL03355.1"/>
    <property type="molecule type" value="Genomic_DNA"/>
</dbReference>
<evidence type="ECO:0000256" key="2">
    <source>
        <dbReference type="PIRSR" id="PIRSR601952-1"/>
    </source>
</evidence>
<reference evidence="6 7" key="1">
    <citation type="submission" date="2018-09" db="EMBL/GenBank/DDBJ databases">
        <title>Paracoccus onubensis nov. sp. a moderate halophilic bacterium isolated from Gruta de las Maravillas (Aracena, Spain).</title>
        <authorList>
            <person name="Jurado V."/>
            <person name="Gutierrez-Patricio S."/>
            <person name="Gonzalez-Pimentel J.L."/>
            <person name="Laiz L."/>
            <person name="Saiz-Jimenez C."/>
        </authorList>
    </citation>
    <scope>NUCLEOTIDE SEQUENCE [LARGE SCALE GENOMIC DNA]</scope>
    <source>
        <strain evidence="6 7">DSM 19484</strain>
    </source>
</reference>
<dbReference type="GO" id="GO:0004035">
    <property type="term" value="F:alkaline phosphatase activity"/>
    <property type="evidence" value="ECO:0007669"/>
    <property type="project" value="TreeGrafter"/>
</dbReference>
<comment type="cofactor">
    <cofactor evidence="3">
        <name>Zn(2+)</name>
        <dbReference type="ChEBI" id="CHEBI:29105"/>
    </cofactor>
    <text evidence="3">Binds 2 Zn(2+) ions.</text>
</comment>
<keyword evidence="7" id="KW-1185">Reference proteome</keyword>
<feature type="signal peptide" evidence="5">
    <location>
        <begin position="1"/>
        <end position="23"/>
    </location>
</feature>
<feature type="binding site" evidence="3">
    <location>
        <position position="381"/>
    </location>
    <ligand>
        <name>Zn(2+)</name>
        <dbReference type="ChEBI" id="CHEBI:29105"/>
        <label>2</label>
    </ligand>
</feature>
<comment type="similarity">
    <text evidence="4">Belongs to the alkaline phosphatase family.</text>
</comment>
<dbReference type="CDD" id="cd16012">
    <property type="entry name" value="ALP"/>
    <property type="match status" value="1"/>
</dbReference>
<dbReference type="RefSeq" id="WP_119886503.1">
    <property type="nucleotide sequence ID" value="NZ_CP067169.1"/>
</dbReference>
<evidence type="ECO:0000313" key="6">
    <source>
        <dbReference type="EMBL" id="RJL03355.1"/>
    </source>
</evidence>
<dbReference type="PANTHER" id="PTHR11596">
    <property type="entry name" value="ALKALINE PHOSPHATASE"/>
    <property type="match status" value="1"/>
</dbReference>
<feature type="binding site" evidence="3">
    <location>
        <position position="339"/>
    </location>
    <ligand>
        <name>Zn(2+)</name>
        <dbReference type="ChEBI" id="CHEBI:29105"/>
        <label>2</label>
    </ligand>
</feature>
<dbReference type="AlphaFoldDB" id="A0A418ZVS7"/>
<comment type="caution">
    <text evidence="6">The sequence shown here is derived from an EMBL/GenBank/DDBJ whole genome shotgun (WGS) entry which is preliminary data.</text>
</comment>
<accession>A0A418ZVS7</accession>
<dbReference type="PRINTS" id="PR00113">
    <property type="entry name" value="ALKPHPHTASE"/>
</dbReference>